<organism evidence="1 2">
    <name type="scientific">Antrihabitans stalactiti</name>
    <dbReference type="NCBI Taxonomy" id="2584121"/>
    <lineage>
        <taxon>Bacteria</taxon>
        <taxon>Bacillati</taxon>
        <taxon>Actinomycetota</taxon>
        <taxon>Actinomycetes</taxon>
        <taxon>Mycobacteriales</taxon>
        <taxon>Nocardiaceae</taxon>
        <taxon>Antrihabitans</taxon>
    </lineage>
</organism>
<name>A0A848KBG3_9NOCA</name>
<protein>
    <submittedName>
        <fullName evidence="1">Uncharacterized protein</fullName>
    </submittedName>
</protein>
<comment type="caution">
    <text evidence="1">The sequence shown here is derived from an EMBL/GenBank/DDBJ whole genome shotgun (WGS) entry which is preliminary data.</text>
</comment>
<dbReference type="EMBL" id="VCQU01000002">
    <property type="protein sequence ID" value="NMN95036.1"/>
    <property type="molecule type" value="Genomic_DNA"/>
</dbReference>
<accession>A0A848KBG3</accession>
<reference evidence="1 2" key="1">
    <citation type="submission" date="2019-05" db="EMBL/GenBank/DDBJ databases">
        <authorList>
            <person name="Lee S.D."/>
        </authorList>
    </citation>
    <scope>NUCLEOTIDE SEQUENCE [LARGE SCALE GENOMIC DNA]</scope>
    <source>
        <strain evidence="1 2">YC2-7</strain>
    </source>
</reference>
<evidence type="ECO:0000313" key="2">
    <source>
        <dbReference type="Proteomes" id="UP000535543"/>
    </source>
</evidence>
<keyword evidence="2" id="KW-1185">Reference proteome</keyword>
<evidence type="ECO:0000313" key="1">
    <source>
        <dbReference type="EMBL" id="NMN95036.1"/>
    </source>
</evidence>
<dbReference type="AlphaFoldDB" id="A0A848KBG3"/>
<proteinExistence type="predicted"/>
<gene>
    <name evidence="1" type="ORF">FGL95_08315</name>
</gene>
<dbReference type="Proteomes" id="UP000535543">
    <property type="component" value="Unassembled WGS sequence"/>
</dbReference>
<sequence>MQFAFEVGRGRVHRVDFTHHLFALPFVSIKVDGVPTFFEYCGARERAKTYTVDVGRYVVQIEQNWRNPTWFTGYAFARMTYSVYVDGEFVWQYGS</sequence>
<reference evidence="1 2" key="2">
    <citation type="submission" date="2020-06" db="EMBL/GenBank/DDBJ databases">
        <title>Antribacter stalactiti gen. nov., sp. nov., a new member of the family Nacardiaceae isolated from a cave.</title>
        <authorList>
            <person name="Kim I.S."/>
        </authorList>
    </citation>
    <scope>NUCLEOTIDE SEQUENCE [LARGE SCALE GENOMIC DNA]</scope>
    <source>
        <strain evidence="1 2">YC2-7</strain>
    </source>
</reference>
<dbReference type="RefSeq" id="WP_169585742.1">
    <property type="nucleotide sequence ID" value="NZ_VCQU01000002.1"/>
</dbReference>